<dbReference type="SUPFAM" id="SSF55729">
    <property type="entry name" value="Acyl-CoA N-acyltransferases (Nat)"/>
    <property type="match status" value="1"/>
</dbReference>
<reference evidence="4" key="1">
    <citation type="submission" date="2013-08" db="EMBL/GenBank/DDBJ databases">
        <authorList>
            <person name="Mendez C."/>
            <person name="Richter M."/>
            <person name="Ferrer M."/>
            <person name="Sanchez J."/>
        </authorList>
    </citation>
    <scope>NUCLEOTIDE SEQUENCE</scope>
</reference>
<dbReference type="EMBL" id="AUZY01012587">
    <property type="protein sequence ID" value="EQD29088.1"/>
    <property type="molecule type" value="Genomic_DNA"/>
</dbReference>
<protein>
    <submittedName>
        <fullName evidence="4">Ribosomal protein s18 alanine acetyltransferase</fullName>
    </submittedName>
</protein>
<evidence type="ECO:0000259" key="3">
    <source>
        <dbReference type="PROSITE" id="PS51186"/>
    </source>
</evidence>
<keyword evidence="4" id="KW-0689">Ribosomal protein</keyword>
<dbReference type="CDD" id="cd04301">
    <property type="entry name" value="NAT_SF"/>
    <property type="match status" value="1"/>
</dbReference>
<proteinExistence type="predicted"/>
<dbReference type="PANTHER" id="PTHR42919:SF8">
    <property type="entry name" value="N-ALPHA-ACETYLTRANSFERASE 50"/>
    <property type="match status" value="1"/>
</dbReference>
<comment type="caution">
    <text evidence="4">The sequence shown here is derived from an EMBL/GenBank/DDBJ whole genome shotgun (WGS) entry which is preliminary data.</text>
</comment>
<accession>T0Y7H5</accession>
<dbReference type="InterPro" id="IPR016181">
    <property type="entry name" value="Acyl_CoA_acyltransferase"/>
</dbReference>
<evidence type="ECO:0000313" key="4">
    <source>
        <dbReference type="EMBL" id="EQD29088.1"/>
    </source>
</evidence>
<evidence type="ECO:0000256" key="1">
    <source>
        <dbReference type="ARBA" id="ARBA00022679"/>
    </source>
</evidence>
<dbReference type="PROSITE" id="PS51186">
    <property type="entry name" value="GNAT"/>
    <property type="match status" value="1"/>
</dbReference>
<keyword evidence="1 4" id="KW-0808">Transferase</keyword>
<dbReference type="InterPro" id="IPR000182">
    <property type="entry name" value="GNAT_dom"/>
</dbReference>
<evidence type="ECO:0000256" key="2">
    <source>
        <dbReference type="ARBA" id="ARBA00023315"/>
    </source>
</evidence>
<dbReference type="PANTHER" id="PTHR42919">
    <property type="entry name" value="N-ALPHA-ACETYLTRANSFERASE"/>
    <property type="match status" value="1"/>
</dbReference>
<dbReference type="GO" id="GO:0016747">
    <property type="term" value="F:acyltransferase activity, transferring groups other than amino-acyl groups"/>
    <property type="evidence" value="ECO:0007669"/>
    <property type="project" value="InterPro"/>
</dbReference>
<name>T0Y7H5_9ZZZZ</name>
<keyword evidence="2" id="KW-0012">Acyltransferase</keyword>
<keyword evidence="4" id="KW-0687">Ribonucleoprotein</keyword>
<dbReference type="AlphaFoldDB" id="T0Y7H5"/>
<feature type="domain" description="N-acetyltransferase" evidence="3">
    <location>
        <begin position="9"/>
        <end position="134"/>
    </location>
</feature>
<dbReference type="InterPro" id="IPR051556">
    <property type="entry name" value="N-term/lysine_N-AcTrnsfr"/>
</dbReference>
<gene>
    <name evidence="4" type="ORF">B1B_18774</name>
</gene>
<dbReference type="GO" id="GO:0005840">
    <property type="term" value="C:ribosome"/>
    <property type="evidence" value="ECO:0007669"/>
    <property type="project" value="UniProtKB-KW"/>
</dbReference>
<organism evidence="4">
    <name type="scientific">mine drainage metagenome</name>
    <dbReference type="NCBI Taxonomy" id="410659"/>
    <lineage>
        <taxon>unclassified sequences</taxon>
        <taxon>metagenomes</taxon>
        <taxon>ecological metagenomes</taxon>
    </lineage>
</organism>
<dbReference type="Pfam" id="PF00583">
    <property type="entry name" value="Acetyltransf_1"/>
    <property type="match status" value="1"/>
</dbReference>
<feature type="non-terminal residue" evidence="4">
    <location>
        <position position="134"/>
    </location>
</feature>
<reference evidence="4" key="2">
    <citation type="journal article" date="2014" name="ISME J.">
        <title>Microbial stratification in low pH oxic and suboxic macroscopic growths along an acid mine drainage.</title>
        <authorList>
            <person name="Mendez-Garcia C."/>
            <person name="Mesa V."/>
            <person name="Sprenger R.R."/>
            <person name="Richter M."/>
            <person name="Diez M.S."/>
            <person name="Solano J."/>
            <person name="Bargiela R."/>
            <person name="Golyshina O.V."/>
            <person name="Manteca A."/>
            <person name="Ramos J.L."/>
            <person name="Gallego J.R."/>
            <person name="Llorente I."/>
            <person name="Martins Dos Santos V.A."/>
            <person name="Jensen O.N."/>
            <person name="Pelaez A.I."/>
            <person name="Sanchez J."/>
            <person name="Ferrer M."/>
        </authorList>
    </citation>
    <scope>NUCLEOTIDE SEQUENCE</scope>
</reference>
<dbReference type="Gene3D" id="3.40.630.30">
    <property type="match status" value="1"/>
</dbReference>
<sequence>MQTGKGDIAFVRKFQDSDLDVVVNLANSSLTEYYGIDLVYDLTRQWPDGFLVYQFGNRVAGFLAGSKYSSNEARILLLAVDRSFRRMGIGSTLVNDFTEICTRLGMMSMHLEVRVDNIEGINFYRQLKFVIIST</sequence>